<sequence length="285" mass="33858">MWQNMKECLNGQMIIYDCIQHPDFAMHVPHRELTMNGYSRPDDWWMGQNQQRIIDGGNGIMKDRVPPRRKKQSTMMEDIVLWRRKKINIMIIVAATVIWVLMEVYQFNFLTLMSWLTIFVVASMFFYSNMLIRFGKEPPNLLRLELKEETAVRMAKTVRAWIRRSIKWLFFIVSRKKNWPEFVRVVARLLAISYVGNCVDFLTFIYIGILAGMTLPATYIKNKDKIKRSIYWLNFYFKRSIYLMNFSLSGNYTQNKRKNNNKKERKKKSKRGVCDSVGLGQTATK</sequence>
<evidence type="ECO:0000313" key="1">
    <source>
        <dbReference type="EMBL" id="CAJ2646254.1"/>
    </source>
</evidence>
<gene>
    <name evidence="1" type="ORF">MILVUS5_LOCUS14990</name>
</gene>
<proteinExistence type="predicted"/>
<evidence type="ECO:0000313" key="2">
    <source>
        <dbReference type="Proteomes" id="UP001177021"/>
    </source>
</evidence>
<organism evidence="1 2">
    <name type="scientific">Trifolium pratense</name>
    <name type="common">Red clover</name>
    <dbReference type="NCBI Taxonomy" id="57577"/>
    <lineage>
        <taxon>Eukaryota</taxon>
        <taxon>Viridiplantae</taxon>
        <taxon>Streptophyta</taxon>
        <taxon>Embryophyta</taxon>
        <taxon>Tracheophyta</taxon>
        <taxon>Spermatophyta</taxon>
        <taxon>Magnoliopsida</taxon>
        <taxon>eudicotyledons</taxon>
        <taxon>Gunneridae</taxon>
        <taxon>Pentapetalae</taxon>
        <taxon>rosids</taxon>
        <taxon>fabids</taxon>
        <taxon>Fabales</taxon>
        <taxon>Fabaceae</taxon>
        <taxon>Papilionoideae</taxon>
        <taxon>50 kb inversion clade</taxon>
        <taxon>NPAAA clade</taxon>
        <taxon>Hologalegina</taxon>
        <taxon>IRL clade</taxon>
        <taxon>Trifolieae</taxon>
        <taxon>Trifolium</taxon>
    </lineage>
</organism>
<keyword evidence="2" id="KW-1185">Reference proteome</keyword>
<protein>
    <submittedName>
        <fullName evidence="1">Uncharacterized protein</fullName>
    </submittedName>
</protein>
<dbReference type="Proteomes" id="UP001177021">
    <property type="component" value="Unassembled WGS sequence"/>
</dbReference>
<reference evidence="1" key="1">
    <citation type="submission" date="2023-10" db="EMBL/GenBank/DDBJ databases">
        <authorList>
            <person name="Rodriguez Cubillos JULIANA M."/>
            <person name="De Vega J."/>
        </authorList>
    </citation>
    <scope>NUCLEOTIDE SEQUENCE</scope>
</reference>
<dbReference type="EMBL" id="CASHSV030000109">
    <property type="protein sequence ID" value="CAJ2646254.1"/>
    <property type="molecule type" value="Genomic_DNA"/>
</dbReference>
<name>A0ACB0JR84_TRIPR</name>
<comment type="caution">
    <text evidence="1">The sequence shown here is derived from an EMBL/GenBank/DDBJ whole genome shotgun (WGS) entry which is preliminary data.</text>
</comment>
<accession>A0ACB0JR84</accession>